<dbReference type="AlphaFoldDB" id="A0A4V3A974"/>
<evidence type="ECO:0000256" key="2">
    <source>
        <dbReference type="ARBA" id="ARBA00023002"/>
    </source>
</evidence>
<accession>A0A4V3A974</accession>
<dbReference type="EMBL" id="SMSJ01000149">
    <property type="protein sequence ID" value="TDH58145.1"/>
    <property type="molecule type" value="Genomic_DNA"/>
</dbReference>
<dbReference type="PANTHER" id="PTHR43639">
    <property type="entry name" value="OXIDOREDUCTASE, SHORT-CHAIN DEHYDROGENASE/REDUCTASE FAMILY (AFU_ORTHOLOGUE AFUA_5G02870)"/>
    <property type="match status" value="1"/>
</dbReference>
<comment type="similarity">
    <text evidence="1">Belongs to the short-chain dehydrogenases/reductases (SDR) family.</text>
</comment>
<reference evidence="3 4" key="1">
    <citation type="journal article" date="2016" name="J. Microbiol.">
        <title>Dankookia rubra gen. nov., sp. nov., an alphaproteobacterium isolated from sediment of a shallow stream.</title>
        <authorList>
            <person name="Kim W.H."/>
            <person name="Kim D.H."/>
            <person name="Kang K."/>
            <person name="Ahn T.Y."/>
        </authorList>
    </citation>
    <scope>NUCLEOTIDE SEQUENCE [LARGE SCALE GENOMIC DNA]</scope>
    <source>
        <strain evidence="3 4">JCM30602</strain>
    </source>
</reference>
<dbReference type="Gene3D" id="3.40.50.720">
    <property type="entry name" value="NAD(P)-binding Rossmann-like Domain"/>
    <property type="match status" value="1"/>
</dbReference>
<dbReference type="InterPro" id="IPR036291">
    <property type="entry name" value="NAD(P)-bd_dom_sf"/>
</dbReference>
<name>A0A4V3A974_9PROT</name>
<protein>
    <submittedName>
        <fullName evidence="3">SDR family oxidoreductase</fullName>
    </submittedName>
</protein>
<dbReference type="OrthoDB" id="9796652at2"/>
<organism evidence="3 4">
    <name type="scientific">Dankookia rubra</name>
    <dbReference type="NCBI Taxonomy" id="1442381"/>
    <lineage>
        <taxon>Bacteria</taxon>
        <taxon>Pseudomonadati</taxon>
        <taxon>Pseudomonadota</taxon>
        <taxon>Alphaproteobacteria</taxon>
        <taxon>Acetobacterales</taxon>
        <taxon>Roseomonadaceae</taxon>
        <taxon>Dankookia</taxon>
    </lineage>
</organism>
<dbReference type="RefSeq" id="WP_133293005.1">
    <property type="nucleotide sequence ID" value="NZ_SMSJ01000149.1"/>
</dbReference>
<dbReference type="GO" id="GO:0016491">
    <property type="term" value="F:oxidoreductase activity"/>
    <property type="evidence" value="ECO:0007669"/>
    <property type="project" value="UniProtKB-KW"/>
</dbReference>
<proteinExistence type="inferred from homology"/>
<evidence type="ECO:0000256" key="1">
    <source>
        <dbReference type="ARBA" id="ARBA00006484"/>
    </source>
</evidence>
<dbReference type="Pfam" id="PF13561">
    <property type="entry name" value="adh_short_C2"/>
    <property type="match status" value="1"/>
</dbReference>
<evidence type="ECO:0000313" key="3">
    <source>
        <dbReference type="EMBL" id="TDH58145.1"/>
    </source>
</evidence>
<evidence type="ECO:0000313" key="4">
    <source>
        <dbReference type="Proteomes" id="UP000295096"/>
    </source>
</evidence>
<dbReference type="Proteomes" id="UP000295096">
    <property type="component" value="Unassembled WGS sequence"/>
</dbReference>
<sequence>MLVNCVAPGLTQVARTAHGPKQRAAFLKHMALQRYAAPAEIDAAVAFLCFEEAGFVTGHVLNVDGGFAAAGVLYYPAEGP</sequence>
<dbReference type="PANTHER" id="PTHR43639:SF1">
    <property type="entry name" value="SHORT-CHAIN DEHYDROGENASE_REDUCTASE FAMILY PROTEIN"/>
    <property type="match status" value="1"/>
</dbReference>
<dbReference type="InterPro" id="IPR002347">
    <property type="entry name" value="SDR_fam"/>
</dbReference>
<comment type="caution">
    <text evidence="3">The sequence shown here is derived from an EMBL/GenBank/DDBJ whole genome shotgun (WGS) entry which is preliminary data.</text>
</comment>
<dbReference type="SUPFAM" id="SSF51735">
    <property type="entry name" value="NAD(P)-binding Rossmann-fold domains"/>
    <property type="match status" value="1"/>
</dbReference>
<gene>
    <name evidence="3" type="ORF">E2C06_34110</name>
</gene>
<keyword evidence="4" id="KW-1185">Reference proteome</keyword>
<keyword evidence="2" id="KW-0560">Oxidoreductase</keyword>